<feature type="compositionally biased region" description="Basic residues" evidence="1">
    <location>
        <begin position="16"/>
        <end position="33"/>
    </location>
</feature>
<feature type="region of interest" description="Disordered" evidence="1">
    <location>
        <begin position="84"/>
        <end position="122"/>
    </location>
</feature>
<feature type="compositionally biased region" description="Basic and acidic residues" evidence="1">
    <location>
        <begin position="34"/>
        <end position="46"/>
    </location>
</feature>
<dbReference type="EMBL" id="DS268526">
    <property type="protein sequence ID" value="EFO85581.1"/>
    <property type="molecule type" value="Genomic_DNA"/>
</dbReference>
<proteinExistence type="predicted"/>
<dbReference type="Proteomes" id="UP000008281">
    <property type="component" value="Unassembled WGS sequence"/>
</dbReference>
<sequence length="122" mass="13893">MFGTSQEIWNHTNPRSPHRRRPRSSRSHPRRGGQRSDDESNGDNKIEASGGDDAPRIKSIRQTHRTQGDIEDQIARESLMFSSYPNRQLTGLSSSGPSSSPLKRKKKKNDLSTRDVHVFKRI</sequence>
<name>E3N4K9_CAERE</name>
<keyword evidence="3" id="KW-1185">Reference proteome</keyword>
<reference evidence="2" key="1">
    <citation type="submission" date="2007-07" db="EMBL/GenBank/DDBJ databases">
        <title>PCAP assembly of the Caenorhabditis remanei genome.</title>
        <authorList>
            <consortium name="The Caenorhabditis remanei Sequencing Consortium"/>
            <person name="Wilson R.K."/>
        </authorList>
    </citation>
    <scope>NUCLEOTIDE SEQUENCE [LARGE SCALE GENOMIC DNA]</scope>
    <source>
        <strain evidence="2">PB4641</strain>
    </source>
</reference>
<feature type="region of interest" description="Disordered" evidence="1">
    <location>
        <begin position="1"/>
        <end position="70"/>
    </location>
</feature>
<evidence type="ECO:0000256" key="1">
    <source>
        <dbReference type="SAM" id="MobiDB-lite"/>
    </source>
</evidence>
<accession>E3N4K9</accession>
<dbReference type="AlphaFoldDB" id="E3N4K9"/>
<feature type="compositionally biased region" description="Basic and acidic residues" evidence="1">
    <location>
        <begin position="109"/>
        <end position="122"/>
    </location>
</feature>
<evidence type="ECO:0000313" key="3">
    <source>
        <dbReference type="Proteomes" id="UP000008281"/>
    </source>
</evidence>
<dbReference type="HOGENOM" id="CLU_2028845_0_0_1"/>
<feature type="compositionally biased region" description="Low complexity" evidence="1">
    <location>
        <begin position="91"/>
        <end position="101"/>
    </location>
</feature>
<feature type="compositionally biased region" description="Polar residues" evidence="1">
    <location>
        <begin position="1"/>
        <end position="13"/>
    </location>
</feature>
<organism evidence="3">
    <name type="scientific">Caenorhabditis remanei</name>
    <name type="common">Caenorhabditis vulgaris</name>
    <dbReference type="NCBI Taxonomy" id="31234"/>
    <lineage>
        <taxon>Eukaryota</taxon>
        <taxon>Metazoa</taxon>
        <taxon>Ecdysozoa</taxon>
        <taxon>Nematoda</taxon>
        <taxon>Chromadorea</taxon>
        <taxon>Rhabditida</taxon>
        <taxon>Rhabditina</taxon>
        <taxon>Rhabditomorpha</taxon>
        <taxon>Rhabditoidea</taxon>
        <taxon>Rhabditidae</taxon>
        <taxon>Peloderinae</taxon>
        <taxon>Caenorhabditis</taxon>
    </lineage>
</organism>
<protein>
    <submittedName>
        <fullName evidence="2">Uncharacterized protein</fullName>
    </submittedName>
</protein>
<evidence type="ECO:0000313" key="2">
    <source>
        <dbReference type="EMBL" id="EFO85581.1"/>
    </source>
</evidence>
<gene>
    <name evidence="2" type="ORF">CRE_29142</name>
</gene>